<accession>A0A2T8F9L3</accession>
<protein>
    <submittedName>
        <fullName evidence="3">Uncharacterized protein</fullName>
    </submittedName>
</protein>
<feature type="transmembrane region" description="Helical" evidence="2">
    <location>
        <begin position="42"/>
        <end position="63"/>
    </location>
</feature>
<evidence type="ECO:0000313" key="4">
    <source>
        <dbReference type="Proteomes" id="UP000246018"/>
    </source>
</evidence>
<evidence type="ECO:0000256" key="2">
    <source>
        <dbReference type="SAM" id="Phobius"/>
    </source>
</evidence>
<reference evidence="3 4" key="1">
    <citation type="submission" date="2018-04" db="EMBL/GenBank/DDBJ databases">
        <title>Genome of Nocardioides gansuensis WSJ-1.</title>
        <authorList>
            <person name="Wu S."/>
            <person name="Wang G."/>
        </authorList>
    </citation>
    <scope>NUCLEOTIDE SEQUENCE [LARGE SCALE GENOMIC DNA]</scope>
    <source>
        <strain evidence="3 4">WSJ-1</strain>
    </source>
</reference>
<evidence type="ECO:0000313" key="3">
    <source>
        <dbReference type="EMBL" id="PVG82421.1"/>
    </source>
</evidence>
<keyword evidence="2" id="KW-1133">Transmembrane helix</keyword>
<name>A0A2T8F9L3_9ACTN</name>
<organism evidence="3 4">
    <name type="scientific">Nocardioides gansuensis</name>
    <dbReference type="NCBI Taxonomy" id="2138300"/>
    <lineage>
        <taxon>Bacteria</taxon>
        <taxon>Bacillati</taxon>
        <taxon>Actinomycetota</taxon>
        <taxon>Actinomycetes</taxon>
        <taxon>Propionibacteriales</taxon>
        <taxon>Nocardioidaceae</taxon>
        <taxon>Nocardioides</taxon>
    </lineage>
</organism>
<feature type="region of interest" description="Disordered" evidence="1">
    <location>
        <begin position="78"/>
        <end position="104"/>
    </location>
</feature>
<dbReference type="RefSeq" id="WP_116572725.1">
    <property type="nucleotide sequence ID" value="NZ_QDGZ01000005.1"/>
</dbReference>
<keyword evidence="4" id="KW-1185">Reference proteome</keyword>
<dbReference type="EMBL" id="QDGZ01000005">
    <property type="protein sequence ID" value="PVG82421.1"/>
    <property type="molecule type" value="Genomic_DNA"/>
</dbReference>
<dbReference type="Proteomes" id="UP000246018">
    <property type="component" value="Unassembled WGS sequence"/>
</dbReference>
<sequence length="104" mass="11049">MVILGLLLILAGAAAVCAALFVSEPGVGGELLGFDVTTLQSFFIGVGAGGAILLGVSILKWGTKRGLVARRERKKLTRLNQKLSEAQAERRHDDDAPPSRDEHL</sequence>
<comment type="caution">
    <text evidence="3">The sequence shown here is derived from an EMBL/GenBank/DDBJ whole genome shotgun (WGS) entry which is preliminary data.</text>
</comment>
<feature type="compositionally biased region" description="Basic and acidic residues" evidence="1">
    <location>
        <begin position="87"/>
        <end position="104"/>
    </location>
</feature>
<dbReference type="OrthoDB" id="3790712at2"/>
<proteinExistence type="predicted"/>
<gene>
    <name evidence="3" type="ORF">DDE18_13215</name>
</gene>
<dbReference type="AlphaFoldDB" id="A0A2T8F9L3"/>
<keyword evidence="2" id="KW-0472">Membrane</keyword>
<evidence type="ECO:0000256" key="1">
    <source>
        <dbReference type="SAM" id="MobiDB-lite"/>
    </source>
</evidence>
<keyword evidence="2" id="KW-0812">Transmembrane</keyword>